<evidence type="ECO:0000313" key="5">
    <source>
        <dbReference type="Proteomes" id="UP000344571"/>
    </source>
</evidence>
<dbReference type="AlphaFoldDB" id="A0AA91Z7C9"/>
<dbReference type="Gene3D" id="1.20.1640.10">
    <property type="entry name" value="Multidrug efflux transporter AcrB transmembrane domain"/>
    <property type="match status" value="2"/>
</dbReference>
<accession>A0AA91Z7C9</accession>
<dbReference type="Proteomes" id="UP000243750">
    <property type="component" value="Unassembled WGS sequence"/>
</dbReference>
<feature type="transmembrane region" description="Helical" evidence="1">
    <location>
        <begin position="408"/>
        <end position="428"/>
    </location>
</feature>
<dbReference type="GO" id="GO:0005886">
    <property type="term" value="C:plasma membrane"/>
    <property type="evidence" value="ECO:0007669"/>
    <property type="project" value="TreeGrafter"/>
</dbReference>
<keyword evidence="1" id="KW-0812">Transmembrane</keyword>
<reference evidence="3 5" key="2">
    <citation type="submission" date="2018-10" db="EMBL/GenBank/DDBJ databases">
        <title>Complete genome sequence of Pseudomonas pelagia strain Kongs-67.</title>
        <authorList>
            <person name="Sinha R.K."/>
            <person name="Krishnan K."/>
        </authorList>
    </citation>
    <scope>NUCLEOTIDE SEQUENCE [LARGE SCALE GENOMIC DNA]</scope>
    <source>
        <strain evidence="3 5">Kongs-67</strain>
    </source>
</reference>
<feature type="transmembrane region" description="Helical" evidence="1">
    <location>
        <begin position="625"/>
        <end position="644"/>
    </location>
</feature>
<organism evidence="2 4">
    <name type="scientific">Halopseudomonas pelagia</name>
    <dbReference type="NCBI Taxonomy" id="553151"/>
    <lineage>
        <taxon>Bacteria</taxon>
        <taxon>Pseudomonadati</taxon>
        <taxon>Pseudomonadota</taxon>
        <taxon>Gammaproteobacteria</taxon>
        <taxon>Pseudomonadales</taxon>
        <taxon>Pseudomonadaceae</taxon>
        <taxon>Halopseudomonas</taxon>
    </lineage>
</organism>
<sequence>MSESTQSDLQASPAERAGAWVWAIILLACALLLCIQITTGSAWDTRITSLLPDSPQAVLVEQAEGQLTSAFENRLIILVGGEASADQASQLLQQLRANRVLQPAPAEQLAPPNAGLSAQRYHLLAKSLADADAQTWADRAVSRLYTPGLESELRKDPFGLLDAWINQQLGPLQLTGEFPAFRQDGESWLMVSGLLTGSPYDLQLQQRLGASLDAFQTSYPDTPLLRAGLVFHAAAGASQARQEISSIGLGSLLGILALLWLVFRHVRTLLSLLVPLACGLLFALPLTWLIFGTLNLLTLAFGASLIGVAIDYALHLQCARSLNPERPLSRLWPALALGLLSSLAAYLVQLATPLPGLRQMATFALLGLLGSWITVRLWLPRLSVQHHPATLRLANKLALLQLPAGARYPWVILAALALLSAALILTGLKGSNDLRQLNTSPVELINEQQQVQAMVGGPSGRRYLLVSAPDQTAVLEKLEQLDNVLADLAANGTLDYYRHIAQAVPSATTQQNNLQLIKQRYASALPLFFSKAGLAPAMAEQMMQATEQAQPLSIEQWLASPLGQRDQALWIASTAESTPAAIIALGDMDAAALGQIQQLAQQDGVVFQDTLERLSQQFSHLRNTIALWLAAAVLGLTLVFAWRYRTAAWRVLLPPVGAVLLTLGIFAAGSTGLTLFHLLGLLLVLGIGLDAGIFSVEHADSRAAWLAVTLSCSSSLLAFGLLALSSTPALAQMGTTCLIGLTCTWLLVPFARAGGTLAHLPDRSSAHSSTL</sequence>
<feature type="transmembrane region" description="Helical" evidence="1">
    <location>
        <begin position="703"/>
        <end position="723"/>
    </location>
</feature>
<feature type="transmembrane region" description="Helical" evidence="1">
    <location>
        <begin position="20"/>
        <end position="43"/>
    </location>
</feature>
<feature type="transmembrane region" description="Helical" evidence="1">
    <location>
        <begin position="675"/>
        <end position="696"/>
    </location>
</feature>
<gene>
    <name evidence="2" type="ORF">CO192_03655</name>
    <name evidence="3" type="ORF">EAO82_18530</name>
</gene>
<feature type="transmembrane region" description="Helical" evidence="1">
    <location>
        <begin position="270"/>
        <end position="291"/>
    </location>
</feature>
<evidence type="ECO:0000313" key="4">
    <source>
        <dbReference type="Proteomes" id="UP000243750"/>
    </source>
</evidence>
<evidence type="ECO:0000313" key="2">
    <source>
        <dbReference type="EMBL" id="PCD00894.1"/>
    </source>
</evidence>
<dbReference type="SUPFAM" id="SSF82866">
    <property type="entry name" value="Multidrug efflux transporter AcrB transmembrane domain"/>
    <property type="match status" value="2"/>
</dbReference>
<keyword evidence="1" id="KW-1133">Transmembrane helix</keyword>
<keyword evidence="1" id="KW-0472">Membrane</keyword>
<name>A0AA91Z7C9_9GAMM</name>
<protein>
    <recommendedName>
        <fullName evidence="6">Membrane transport protein MMPL domain-containing protein</fullName>
    </recommendedName>
</protein>
<evidence type="ECO:0000313" key="3">
    <source>
        <dbReference type="EMBL" id="QFY58183.1"/>
    </source>
</evidence>
<feature type="transmembrane region" description="Helical" evidence="1">
    <location>
        <begin position="729"/>
        <end position="748"/>
    </location>
</feature>
<dbReference type="EMBL" id="NWMT01000056">
    <property type="protein sequence ID" value="PCD00894.1"/>
    <property type="molecule type" value="Genomic_DNA"/>
</dbReference>
<feature type="transmembrane region" description="Helical" evidence="1">
    <location>
        <begin position="297"/>
        <end position="316"/>
    </location>
</feature>
<evidence type="ECO:0000256" key="1">
    <source>
        <dbReference type="SAM" id="Phobius"/>
    </source>
</evidence>
<feature type="transmembrane region" description="Helical" evidence="1">
    <location>
        <begin position="360"/>
        <end position="379"/>
    </location>
</feature>
<dbReference type="RefSeq" id="WP_096345239.1">
    <property type="nucleotide sequence ID" value="NZ_CP033116.1"/>
</dbReference>
<dbReference type="PANTHER" id="PTHR33406:SF13">
    <property type="entry name" value="MEMBRANE PROTEIN YDFJ"/>
    <property type="match status" value="1"/>
</dbReference>
<evidence type="ECO:0008006" key="6">
    <source>
        <dbReference type="Google" id="ProtNLM"/>
    </source>
</evidence>
<feature type="transmembrane region" description="Helical" evidence="1">
    <location>
        <begin position="244"/>
        <end position="263"/>
    </location>
</feature>
<proteinExistence type="predicted"/>
<keyword evidence="5" id="KW-1185">Reference proteome</keyword>
<reference evidence="2 4" key="1">
    <citation type="submission" date="2017-09" db="EMBL/GenBank/DDBJ databases">
        <title>Bacterial and phytoplankton interrelationship in Kongsfjorden, an Arctic fjord.</title>
        <authorList>
            <person name="Sinha R."/>
            <person name="Krishnan K."/>
        </authorList>
    </citation>
    <scope>NUCLEOTIDE SEQUENCE [LARGE SCALE GENOMIC DNA]</scope>
    <source>
        <strain evidence="2 4">58</strain>
    </source>
</reference>
<feature type="transmembrane region" description="Helical" evidence="1">
    <location>
        <begin position="328"/>
        <end position="348"/>
    </location>
</feature>
<feature type="transmembrane region" description="Helical" evidence="1">
    <location>
        <begin position="651"/>
        <end position="669"/>
    </location>
</feature>
<dbReference type="PANTHER" id="PTHR33406">
    <property type="entry name" value="MEMBRANE PROTEIN MJ1562-RELATED"/>
    <property type="match status" value="1"/>
</dbReference>
<dbReference type="EMBL" id="CP033116">
    <property type="protein sequence ID" value="QFY58183.1"/>
    <property type="molecule type" value="Genomic_DNA"/>
</dbReference>
<dbReference type="Proteomes" id="UP000344571">
    <property type="component" value="Chromosome"/>
</dbReference>
<dbReference type="InterPro" id="IPR050545">
    <property type="entry name" value="Mycobact_MmpL"/>
</dbReference>